<sequence>MYTNSYNGFRSSTPSTIRAPTIDTYHLVTTSDITFYQIAVEVKTHSHDSEIEGEISITNSCKVDFKIISTFLIPQKNTLVLISNSNKFGLFDLSGGRLKYYFYPEIANGLPFIVTDVAWVNQTSSLYFSCTDLPIQCFNFSTKRWDQPIEASIDYPDITKLAVSHCQNYLCFLTGSGSLYYHMFGANIIDKIEISKDKHPTLLRFTPTPQPYLVLGYPKGRIEVLNIEGEPLLKYQVKDYSTVIDISFSPKDHSFGLIVTSTGRIIQLNFDPLTITPNKAFLNKPVHNIHCGLEGHTLITSDFDNTIKILNRYDPSKLLASIKIETQFPISRFMPVRCRKWTKIIIEPEQTSPNASNSYKRRNTFASSPTKWTGSILPVSSPTSPTIRHNITTNSIRLNSYSSRPKSVQSYSTPFSPEKERKQTLLSNQNAIAKSTHSSSKSHLPKLESRISLAQSKSPSRSQRSESSSKSGDSSNREGSLPNNNVHHIFKPQNNVTNGYRSYRSRDRMGHSKSRSESSSLFKDDKISPSQASDSGHISEDLHYLEERQVSKNGSQISSNSKRTSSNYSESPPQLPLQLAKLNDSKLSILSPIQSPTPTIHSTDDENIHELALTLAQDKIEKLIEDTYSKIELRDREKFETYQALLLAQNISFQGQLTKLNESLEHIPKLIDEIQQLKEENSRLRESNNFGQYLTKVPKL</sequence>
<dbReference type="EMBL" id="KQ964699">
    <property type="protein sequence ID" value="KXN66674.1"/>
    <property type="molecule type" value="Genomic_DNA"/>
</dbReference>
<dbReference type="InterPro" id="IPR036322">
    <property type="entry name" value="WD40_repeat_dom_sf"/>
</dbReference>
<accession>A0A137NVP7</accession>
<proteinExistence type="predicted"/>
<gene>
    <name evidence="3" type="ORF">CONCODRAFT_20114</name>
</gene>
<dbReference type="AlphaFoldDB" id="A0A137NVP7"/>
<organism evidence="3 4">
    <name type="scientific">Conidiobolus coronatus (strain ATCC 28846 / CBS 209.66 / NRRL 28638)</name>
    <name type="common">Delacroixia coronata</name>
    <dbReference type="NCBI Taxonomy" id="796925"/>
    <lineage>
        <taxon>Eukaryota</taxon>
        <taxon>Fungi</taxon>
        <taxon>Fungi incertae sedis</taxon>
        <taxon>Zoopagomycota</taxon>
        <taxon>Entomophthoromycotina</taxon>
        <taxon>Entomophthoromycetes</taxon>
        <taxon>Entomophthorales</taxon>
        <taxon>Ancylistaceae</taxon>
        <taxon>Conidiobolus</taxon>
    </lineage>
</organism>
<name>A0A137NVP7_CONC2</name>
<evidence type="ECO:0008006" key="5">
    <source>
        <dbReference type="Google" id="ProtNLM"/>
    </source>
</evidence>
<feature type="region of interest" description="Disordered" evidence="2">
    <location>
        <begin position="376"/>
        <end position="422"/>
    </location>
</feature>
<feature type="compositionally biased region" description="Polar residues" evidence="2">
    <location>
        <begin position="481"/>
        <end position="500"/>
    </location>
</feature>
<feature type="compositionally biased region" description="Polar residues" evidence="2">
    <location>
        <begin position="376"/>
        <end position="415"/>
    </location>
</feature>
<evidence type="ECO:0000256" key="1">
    <source>
        <dbReference type="SAM" id="Coils"/>
    </source>
</evidence>
<dbReference type="Gene3D" id="2.130.10.10">
    <property type="entry name" value="YVTN repeat-like/Quinoprotein amine dehydrogenase"/>
    <property type="match status" value="1"/>
</dbReference>
<feature type="compositionally biased region" description="Basic and acidic residues" evidence="2">
    <location>
        <begin position="504"/>
        <end position="527"/>
    </location>
</feature>
<dbReference type="Proteomes" id="UP000070444">
    <property type="component" value="Unassembled WGS sequence"/>
</dbReference>
<feature type="region of interest" description="Disordered" evidence="2">
    <location>
        <begin position="451"/>
        <end position="575"/>
    </location>
</feature>
<keyword evidence="1" id="KW-0175">Coiled coil</keyword>
<dbReference type="InterPro" id="IPR015943">
    <property type="entry name" value="WD40/YVTN_repeat-like_dom_sf"/>
</dbReference>
<evidence type="ECO:0000313" key="4">
    <source>
        <dbReference type="Proteomes" id="UP000070444"/>
    </source>
</evidence>
<keyword evidence="4" id="KW-1185">Reference proteome</keyword>
<evidence type="ECO:0000256" key="2">
    <source>
        <dbReference type="SAM" id="MobiDB-lite"/>
    </source>
</evidence>
<feature type="compositionally biased region" description="Low complexity" evidence="2">
    <location>
        <begin position="455"/>
        <end position="480"/>
    </location>
</feature>
<reference evidence="3 4" key="1">
    <citation type="journal article" date="2015" name="Genome Biol. Evol.">
        <title>Phylogenomic analyses indicate that early fungi evolved digesting cell walls of algal ancestors of land plants.</title>
        <authorList>
            <person name="Chang Y."/>
            <person name="Wang S."/>
            <person name="Sekimoto S."/>
            <person name="Aerts A.L."/>
            <person name="Choi C."/>
            <person name="Clum A."/>
            <person name="LaButti K.M."/>
            <person name="Lindquist E.A."/>
            <person name="Yee Ngan C."/>
            <person name="Ohm R.A."/>
            <person name="Salamov A.A."/>
            <person name="Grigoriev I.V."/>
            <person name="Spatafora J.W."/>
            <person name="Berbee M.L."/>
        </authorList>
    </citation>
    <scope>NUCLEOTIDE SEQUENCE [LARGE SCALE GENOMIC DNA]</scope>
    <source>
        <strain evidence="3 4">NRRL 28638</strain>
    </source>
</reference>
<feature type="compositionally biased region" description="Low complexity" evidence="2">
    <location>
        <begin position="555"/>
        <end position="571"/>
    </location>
</feature>
<protein>
    <recommendedName>
        <fullName evidence="5">WD40 repeat-like protein</fullName>
    </recommendedName>
</protein>
<dbReference type="SUPFAM" id="SSF50978">
    <property type="entry name" value="WD40 repeat-like"/>
    <property type="match status" value="1"/>
</dbReference>
<evidence type="ECO:0000313" key="3">
    <source>
        <dbReference type="EMBL" id="KXN66674.1"/>
    </source>
</evidence>
<feature type="coiled-coil region" evidence="1">
    <location>
        <begin position="660"/>
        <end position="687"/>
    </location>
</feature>
<feature type="compositionally biased region" description="Basic and acidic residues" evidence="2">
    <location>
        <begin position="537"/>
        <end position="550"/>
    </location>
</feature>